<accession>A0ABS3K5V8</accession>
<name>A0ABS3K5V8_9HYPH</name>
<dbReference type="EMBL" id="JADIJS010000009">
    <property type="protein sequence ID" value="MBO1042286.1"/>
    <property type="molecule type" value="Genomic_DNA"/>
</dbReference>
<reference evidence="2 3" key="1">
    <citation type="submission" date="2020-10" db="EMBL/GenBank/DDBJ databases">
        <title>Genomic characterization of underground lake bacteria from Wind Cave National Park: Insight into the archetypical LuxI/LuxR and identification of LuxR solos.</title>
        <authorList>
            <person name="Wengert P.C."/>
            <person name="Savka M.A."/>
        </authorList>
    </citation>
    <scope>NUCLEOTIDE SEQUENCE [LARGE SCALE GENOMIC DNA]</scope>
    <source>
        <strain evidence="2 3">SD316</strain>
    </source>
</reference>
<evidence type="ECO:0000313" key="3">
    <source>
        <dbReference type="Proteomes" id="UP000718278"/>
    </source>
</evidence>
<keyword evidence="1" id="KW-1133">Transmembrane helix</keyword>
<keyword evidence="3" id="KW-1185">Reference proteome</keyword>
<dbReference type="Proteomes" id="UP000718278">
    <property type="component" value="Unassembled WGS sequence"/>
</dbReference>
<gene>
    <name evidence="2" type="ORF">IPV26_21735</name>
</gene>
<evidence type="ECO:0000256" key="1">
    <source>
        <dbReference type="SAM" id="Phobius"/>
    </source>
</evidence>
<sequence>MTNNDVYQIVMIFISSMIFTADAFKLAWRQRFAKCLAGWKYKMLAPAWVRKPFFLCIIAKAIEWYFALSPGCRSQHVLALANARRMTGNDHHVNHMRLWSEKKLMEMLLYMNDEQIIAQLRECSRELEEYMQLNLSCDKPIIFSPLHMISDVLASVMCGFISPNETVVISTHKEDTLGSNEDASLKKMGVNLVRLDPEFITPSALRRLIRNVQARTSQLVIFADAPSEITLTLTGKKMRTYDCLLFGRPAHLHSGLNDLARLSQSQVVFFGLHFERGRLRLAIFGHSQAEDLPSRTPMIIEQALQAIPQAWLLWYTPSFFYFNNLNTNRYE</sequence>
<evidence type="ECO:0000313" key="2">
    <source>
        <dbReference type="EMBL" id="MBO1042286.1"/>
    </source>
</evidence>
<dbReference type="RefSeq" id="WP_207490311.1">
    <property type="nucleotide sequence ID" value="NZ_JADIJS010000009.1"/>
</dbReference>
<keyword evidence="1" id="KW-0812">Transmembrane</keyword>
<evidence type="ECO:0008006" key="4">
    <source>
        <dbReference type="Google" id="ProtNLM"/>
    </source>
</evidence>
<proteinExistence type="predicted"/>
<organism evidence="2 3">
    <name type="scientific">Brucella pituitosa</name>
    <dbReference type="NCBI Taxonomy" id="571256"/>
    <lineage>
        <taxon>Bacteria</taxon>
        <taxon>Pseudomonadati</taxon>
        <taxon>Pseudomonadota</taxon>
        <taxon>Alphaproteobacteria</taxon>
        <taxon>Hyphomicrobiales</taxon>
        <taxon>Brucellaceae</taxon>
        <taxon>Brucella/Ochrobactrum group</taxon>
        <taxon>Brucella</taxon>
    </lineage>
</organism>
<protein>
    <recommendedName>
        <fullName evidence="4">ABC transporter</fullName>
    </recommendedName>
</protein>
<feature type="transmembrane region" description="Helical" evidence="1">
    <location>
        <begin position="6"/>
        <end position="28"/>
    </location>
</feature>
<keyword evidence="1" id="KW-0472">Membrane</keyword>
<comment type="caution">
    <text evidence="2">The sequence shown here is derived from an EMBL/GenBank/DDBJ whole genome shotgun (WGS) entry which is preliminary data.</text>
</comment>